<evidence type="ECO:0000256" key="5">
    <source>
        <dbReference type="ARBA" id="ARBA00022989"/>
    </source>
</evidence>
<dbReference type="GO" id="GO:0045259">
    <property type="term" value="C:proton-transporting ATP synthase complex"/>
    <property type="evidence" value="ECO:0007669"/>
    <property type="project" value="UniProtKB-KW"/>
</dbReference>
<keyword evidence="7 14" id="KW-0472">Membrane</keyword>
<keyword evidence="15" id="KW-0378">Hydrolase</keyword>
<evidence type="ECO:0000256" key="7">
    <source>
        <dbReference type="ARBA" id="ARBA00023136"/>
    </source>
</evidence>
<protein>
    <submittedName>
        <fullName evidence="15">ATP synthase F0 sector subunit b</fullName>
        <ecNumber evidence="15">3.6.3.14</ecNumber>
    </submittedName>
</protein>
<dbReference type="Pfam" id="PF00430">
    <property type="entry name" value="ATP-synt_B"/>
    <property type="match status" value="1"/>
</dbReference>
<feature type="coiled-coil region" evidence="13">
    <location>
        <begin position="49"/>
        <end position="97"/>
    </location>
</feature>
<sequence length="179" mass="18799">AAGTEALDDPGDHHAEPSALGFDATGWVSIAMLAVIAIMLWKKVPAVIARALDKKIAGIRAQLDEASRLRAEAEALKAEYEVKSAAAADEAQQIRERAQVEANAIVAQARTDAETLVERRTRMAEDKIAAAERAAVAEIRATAANAAATAAANLIAERHDAAADKVMTNRAIAGLGRLN</sequence>
<accession>A0A6J4SX51</accession>
<evidence type="ECO:0000256" key="3">
    <source>
        <dbReference type="ARBA" id="ARBA00022692"/>
    </source>
</evidence>
<comment type="function">
    <text evidence="9">F(1)F(0) ATP synthase produces ATP from ADP in the presence of a proton or sodium gradient. F-type ATPases consist of two structural domains, F(1) containing the extramembraneous catalytic core and F(0) containing the membrane proton channel, linked together by a central stalk and a peripheral stalk. During catalysis, ATP synthesis in the catalytic domain of F(1) is coupled via a rotary mechanism of the central stalk subunits to proton translocation.</text>
</comment>
<keyword evidence="3 12" id="KW-0812">Transmembrane</keyword>
<evidence type="ECO:0000256" key="10">
    <source>
        <dbReference type="ARBA" id="ARBA00025614"/>
    </source>
</evidence>
<evidence type="ECO:0000313" key="15">
    <source>
        <dbReference type="EMBL" id="CAA9507558.1"/>
    </source>
</evidence>
<evidence type="ECO:0000256" key="13">
    <source>
        <dbReference type="SAM" id="Coils"/>
    </source>
</evidence>
<dbReference type="CDD" id="cd06503">
    <property type="entry name" value="ATP-synt_Fo_b"/>
    <property type="match status" value="1"/>
</dbReference>
<comment type="subcellular location">
    <subcellularLocation>
        <location evidence="11">Endomembrane system</location>
        <topology evidence="11">Single-pass membrane protein</topology>
    </subcellularLocation>
</comment>
<comment type="similarity">
    <text evidence="12">Belongs to the ATPase B chain family.</text>
</comment>
<evidence type="ECO:0000256" key="1">
    <source>
        <dbReference type="ARBA" id="ARBA00022448"/>
    </source>
</evidence>
<comment type="function">
    <text evidence="10">Component of the F(0) channel, it forms part of the peripheral stalk, linking F(1) to F(0). The b'-subunit is a diverged and duplicated form of b found in plants and photosynthetic bacteria.</text>
</comment>
<keyword evidence="8" id="KW-0066">ATP synthesis</keyword>
<evidence type="ECO:0000256" key="4">
    <source>
        <dbReference type="ARBA" id="ARBA00022781"/>
    </source>
</evidence>
<keyword evidence="5 14" id="KW-1133">Transmembrane helix</keyword>
<keyword evidence="4 12" id="KW-0375">Hydrogen ion transport</keyword>
<feature type="transmembrane region" description="Helical" evidence="14">
    <location>
        <begin position="24"/>
        <end position="41"/>
    </location>
</feature>
<dbReference type="GO" id="GO:0012505">
    <property type="term" value="C:endomembrane system"/>
    <property type="evidence" value="ECO:0007669"/>
    <property type="project" value="UniProtKB-SubCell"/>
</dbReference>
<dbReference type="EC" id="3.6.3.14" evidence="15"/>
<keyword evidence="13" id="KW-0175">Coiled coil</keyword>
<evidence type="ECO:0000256" key="8">
    <source>
        <dbReference type="ARBA" id="ARBA00023310"/>
    </source>
</evidence>
<dbReference type="GO" id="GO:0015986">
    <property type="term" value="P:proton motive force-driven ATP synthesis"/>
    <property type="evidence" value="ECO:0007669"/>
    <property type="project" value="InterPro"/>
</dbReference>
<dbReference type="EMBL" id="CADCVX010000283">
    <property type="protein sequence ID" value="CAA9507558.1"/>
    <property type="molecule type" value="Genomic_DNA"/>
</dbReference>
<name>A0A6J4SX51_9SPHN</name>
<organism evidence="15">
    <name type="scientific">uncultured Sphingomonadaceae bacterium</name>
    <dbReference type="NCBI Taxonomy" id="169976"/>
    <lineage>
        <taxon>Bacteria</taxon>
        <taxon>Pseudomonadati</taxon>
        <taxon>Pseudomonadota</taxon>
        <taxon>Alphaproteobacteria</taxon>
        <taxon>Sphingomonadales</taxon>
        <taxon>Sphingomonadaceae</taxon>
        <taxon>environmental samples</taxon>
    </lineage>
</organism>
<dbReference type="InterPro" id="IPR002146">
    <property type="entry name" value="ATP_synth_b/b'su_bac/chlpt"/>
</dbReference>
<evidence type="ECO:0000256" key="6">
    <source>
        <dbReference type="ARBA" id="ARBA00023065"/>
    </source>
</evidence>
<evidence type="ECO:0000256" key="14">
    <source>
        <dbReference type="SAM" id="Phobius"/>
    </source>
</evidence>
<keyword evidence="6 12" id="KW-0406">Ion transport</keyword>
<dbReference type="HAMAP" id="MF_01398">
    <property type="entry name" value="ATP_synth_b_bprime"/>
    <property type="match status" value="1"/>
</dbReference>
<dbReference type="GO" id="GO:0015078">
    <property type="term" value="F:proton transmembrane transporter activity"/>
    <property type="evidence" value="ECO:0007669"/>
    <property type="project" value="InterPro"/>
</dbReference>
<reference evidence="15" key="1">
    <citation type="submission" date="2020-02" db="EMBL/GenBank/DDBJ databases">
        <authorList>
            <person name="Meier V. D."/>
        </authorList>
    </citation>
    <scope>NUCLEOTIDE SEQUENCE</scope>
    <source>
        <strain evidence="15">AVDCRST_MAG91</strain>
    </source>
</reference>
<evidence type="ECO:0000256" key="12">
    <source>
        <dbReference type="RuleBase" id="RU003848"/>
    </source>
</evidence>
<gene>
    <name evidence="15" type="ORF">AVDCRST_MAG91-1431</name>
</gene>
<keyword evidence="2 12" id="KW-0138">CF(0)</keyword>
<proteinExistence type="inferred from homology"/>
<dbReference type="AlphaFoldDB" id="A0A6J4SX51"/>
<evidence type="ECO:0000256" key="11">
    <source>
        <dbReference type="ARBA" id="ARBA00037847"/>
    </source>
</evidence>
<dbReference type="GO" id="GO:0016787">
    <property type="term" value="F:hydrolase activity"/>
    <property type="evidence" value="ECO:0007669"/>
    <property type="project" value="UniProtKB-KW"/>
</dbReference>
<keyword evidence="1 12" id="KW-0813">Transport</keyword>
<evidence type="ECO:0000256" key="9">
    <source>
        <dbReference type="ARBA" id="ARBA00025198"/>
    </source>
</evidence>
<evidence type="ECO:0000256" key="2">
    <source>
        <dbReference type="ARBA" id="ARBA00022547"/>
    </source>
</evidence>
<feature type="non-terminal residue" evidence="15">
    <location>
        <position position="1"/>
    </location>
</feature>